<name>Q7S6D9_NEUCR</name>
<keyword evidence="3" id="KW-1185">Reference proteome</keyword>
<proteinExistence type="predicted"/>
<gene>
    <name evidence="2" type="ORF">NCU07085</name>
</gene>
<dbReference type="AlphaFoldDB" id="Q7S6D9"/>
<dbReference type="GeneID" id="3876499"/>
<dbReference type="VEuPathDB" id="FungiDB:NCU07085"/>
<dbReference type="PaxDb" id="5141-EFNCRP00000006936"/>
<feature type="region of interest" description="Disordered" evidence="1">
    <location>
        <begin position="30"/>
        <end position="78"/>
    </location>
</feature>
<dbReference type="Proteomes" id="UP000001805">
    <property type="component" value="Chromosome 5, Linkage Group VI"/>
</dbReference>
<evidence type="ECO:0000313" key="2">
    <source>
        <dbReference type="EMBL" id="EAA31114.1"/>
    </source>
</evidence>
<dbReference type="HOGENOM" id="CLU_2278210_0_0_1"/>
<reference evidence="2 3" key="1">
    <citation type="journal article" date="2003" name="Nature">
        <title>The genome sequence of the filamentous fungus Neurospora crassa.</title>
        <authorList>
            <person name="Galagan J.E."/>
            <person name="Calvo S.E."/>
            <person name="Borkovich K.A."/>
            <person name="Selker E.U."/>
            <person name="Read N.D."/>
            <person name="Jaffe D."/>
            <person name="FitzHugh W."/>
            <person name="Ma L.J."/>
            <person name="Smirnov S."/>
            <person name="Purcell S."/>
            <person name="Rehman B."/>
            <person name="Elkins T."/>
            <person name="Engels R."/>
            <person name="Wang S."/>
            <person name="Nielsen C.B."/>
            <person name="Butler J."/>
            <person name="Endrizzi M."/>
            <person name="Qui D."/>
            <person name="Ianakiev P."/>
            <person name="Bell-Pedersen D."/>
            <person name="Nelson M.A."/>
            <person name="Werner-Washburne M."/>
            <person name="Selitrennikoff C.P."/>
            <person name="Kinsey J.A."/>
            <person name="Braun E.L."/>
            <person name="Zelter A."/>
            <person name="Schulte U."/>
            <person name="Kothe G.O."/>
            <person name="Jedd G."/>
            <person name="Mewes W."/>
            <person name="Staben C."/>
            <person name="Marcotte E."/>
            <person name="Greenberg D."/>
            <person name="Roy A."/>
            <person name="Foley K."/>
            <person name="Naylor J."/>
            <person name="Stange-Thomann N."/>
            <person name="Barrett R."/>
            <person name="Gnerre S."/>
            <person name="Kamal M."/>
            <person name="Kamvysselis M."/>
            <person name="Mauceli E."/>
            <person name="Bielke C."/>
            <person name="Rudd S."/>
            <person name="Frishman D."/>
            <person name="Krystofova S."/>
            <person name="Rasmussen C."/>
            <person name="Metzenberg R.L."/>
            <person name="Perkins D.D."/>
            <person name="Kroken S."/>
            <person name="Cogoni C."/>
            <person name="Macino G."/>
            <person name="Catcheside D."/>
            <person name="Li W."/>
            <person name="Pratt R.J."/>
            <person name="Osmani S.A."/>
            <person name="DeSouza C.P."/>
            <person name="Glass L."/>
            <person name="Orbach M.J."/>
            <person name="Berglund J.A."/>
            <person name="Voelker R."/>
            <person name="Yarden O."/>
            <person name="Plamann M."/>
            <person name="Seiler S."/>
            <person name="Dunlap J."/>
            <person name="Radford A."/>
            <person name="Aramayo R."/>
            <person name="Natvig D.O."/>
            <person name="Alex L.A."/>
            <person name="Mannhaupt G."/>
            <person name="Ebbole D.J."/>
            <person name="Freitag M."/>
            <person name="Paulsen I."/>
            <person name="Sachs M.S."/>
            <person name="Lander E.S."/>
            <person name="Nusbaum C."/>
            <person name="Birren B."/>
        </authorList>
    </citation>
    <scope>NUCLEOTIDE SEQUENCE [LARGE SCALE GENOMIC DNA]</scope>
    <source>
        <strain evidence="3">ATCC 24698 / 74-OR23-1A / CBS 708.71 / DSM 1257 / FGSC 987</strain>
    </source>
</reference>
<organism evidence="2 3">
    <name type="scientific">Neurospora crassa (strain ATCC 24698 / 74-OR23-1A / CBS 708.71 / DSM 1257 / FGSC 987)</name>
    <dbReference type="NCBI Taxonomy" id="367110"/>
    <lineage>
        <taxon>Eukaryota</taxon>
        <taxon>Fungi</taxon>
        <taxon>Dikarya</taxon>
        <taxon>Ascomycota</taxon>
        <taxon>Pezizomycotina</taxon>
        <taxon>Sordariomycetes</taxon>
        <taxon>Sordariomycetidae</taxon>
        <taxon>Sordariales</taxon>
        <taxon>Sordariaceae</taxon>
        <taxon>Neurospora</taxon>
    </lineage>
</organism>
<dbReference type="EMBL" id="CM002241">
    <property type="protein sequence ID" value="EAA31114.1"/>
    <property type="molecule type" value="Genomic_DNA"/>
</dbReference>
<feature type="compositionally biased region" description="Low complexity" evidence="1">
    <location>
        <begin position="41"/>
        <end position="51"/>
    </location>
</feature>
<protein>
    <submittedName>
        <fullName evidence="2">Uncharacterized protein</fullName>
    </submittedName>
</protein>
<dbReference type="RefSeq" id="XP_960350.1">
    <property type="nucleotide sequence ID" value="XM_955257.1"/>
</dbReference>
<dbReference type="InParanoid" id="Q7S6D9"/>
<evidence type="ECO:0000256" key="1">
    <source>
        <dbReference type="SAM" id="MobiDB-lite"/>
    </source>
</evidence>
<dbReference type="KEGG" id="ncr:NCU07085"/>
<accession>Q7S6D9</accession>
<sequence>MSSTNSSPAPATHYVELRYQRLGYRTIGDTDDDVGSVVAAGSPPSSDGGSPMQISAQSSPARVAASPGRGGGSWRRNVDAKLEAMDGKLDELLVLAKEDREE</sequence>
<evidence type="ECO:0000313" key="3">
    <source>
        <dbReference type="Proteomes" id="UP000001805"/>
    </source>
</evidence>